<feature type="repeat" description="Solcar" evidence="10">
    <location>
        <begin position="1029"/>
        <end position="1105"/>
    </location>
</feature>
<dbReference type="Pfam" id="PF08033">
    <property type="entry name" value="Sec23_BS"/>
    <property type="match status" value="1"/>
</dbReference>
<dbReference type="PRINTS" id="PR00926">
    <property type="entry name" value="MITOCARRIER"/>
</dbReference>
<dbReference type="InterPro" id="IPR006896">
    <property type="entry name" value="Sec23/24_trunk_dom"/>
</dbReference>
<dbReference type="Gene3D" id="2.60.40.1670">
    <property type="entry name" value="beta-sandwich domain of Sec23/24"/>
    <property type="match status" value="1"/>
</dbReference>
<dbReference type="InterPro" id="IPR018108">
    <property type="entry name" value="MCP_transmembrane"/>
</dbReference>
<dbReference type="InterPro" id="IPR012990">
    <property type="entry name" value="Beta-sandwich_Sec23_24"/>
</dbReference>
<dbReference type="InterPro" id="IPR006895">
    <property type="entry name" value="Znf_Sec23_Sec24"/>
</dbReference>
<evidence type="ECO:0000256" key="2">
    <source>
        <dbReference type="ARBA" id="ARBA00008334"/>
    </source>
</evidence>
<feature type="domain" description="Sec23/Sec24 helical" evidence="14">
    <location>
        <begin position="752"/>
        <end position="852"/>
    </location>
</feature>
<dbReference type="InterPro" id="IPR029006">
    <property type="entry name" value="ADF-H/Gelsolin-like_dom_sf"/>
</dbReference>
<dbReference type="GO" id="GO:0000149">
    <property type="term" value="F:SNARE binding"/>
    <property type="evidence" value="ECO:0007669"/>
    <property type="project" value="TreeGrafter"/>
</dbReference>
<name>A0AAF0DQ05_9BASI</name>
<gene>
    <name evidence="16" type="primary">SFB3</name>
    <name evidence="16" type="ORF">MBRA1_000446</name>
</gene>
<dbReference type="PANTHER" id="PTHR13803:SF4">
    <property type="entry name" value="SECRETORY 24CD, ISOFORM C"/>
    <property type="match status" value="1"/>
</dbReference>
<dbReference type="GO" id="GO:0090110">
    <property type="term" value="P:COPII-coated vesicle cargo loading"/>
    <property type="evidence" value="ECO:0007669"/>
    <property type="project" value="TreeGrafter"/>
</dbReference>
<evidence type="ECO:0000259" key="14">
    <source>
        <dbReference type="Pfam" id="PF04815"/>
    </source>
</evidence>
<sequence length="1335" mass="144420">MGPARSKRAARAYHQDAAPASSGWNDVTARPPPPQAAWQQSPAVARGPVSTAYTPTGAAGGLEADSALDQIPGQRNSISQAQLMANRAALAAQSGGAVPPNAARLPGMPPNAIPPVAGAGTTMGGAPAMPTAQSAPVSGMGAPGQGARPKIDPDQIPAPVDAQYADQQFFNHEFFGTCSREGLPLSTTNFAAIDQGNCSPKFMRLTTYCVPTTDEVAATSKLPIALTVQPFAQLRADEAPVPLAQLGETGPPRCKRCRAYINPWCLFVEGGMKWICSLCGNATDVAQDYFCNLDISGRRVDLEMRPELTHGSVDFPVPTEYWAVQTSLDVSHMLPTPAGMLDARTLQLTTPSRMQESVERMADNLANDTDDPATKSAARAAKAAGEAALGTLNLGKGQTTVRAPRPLTYFFVIDVSFSAVRCGALQVCCQAIREALYGPAEGAPANASPGFGLPPGSRVGFLTFDQALHFYSLDPELGQAQMMVMADLADPFIPISSGLLVDPWASRSVIESLLRDLPTNFANTTSSEAALGAALRAAEATLAAIGGQLNLFLSTIPTVGPGKLKHREDTKLYGTDSEKNLFGVQDAFYRQLGEEFALAGVGVNTFFFPSQYIDVATIGHMTAETGGEVFFHPRFDPVRDGARVIAEVQRTVLRETAYNVTMRIRCSTGLRVAKHYGNFHPYSLTDLELGTWDADKALTALVKHDGKLDESQEAYFQCAVLYTTATGERRVRVHTMAVPVTAALGNVFRYADMDSAMAFYAKEAVTLAHTKSLKDVRSYLTSKCVAILTAYRRNCASSTSAGQLILPESFKLFPLYVLALIKNKAIKGGNVTSDVRVYFIRLLLGLSVGSTMALLYPRMVALHRLAPTDGEPVRPREGLSPEKQAEEDALLKITECPHLMRPSYARMEPHGAYLLENGEWCLLWLGAQVSPKLLEDLYGVGSLDELDPRMTSLPNLPTKLSKQVRSMIAGFAAQRCKPTLQVIIARQNRDGMEVELANNLVEDQNNDAMSYVDYLCYVHRVISSDLTSAKSEESGGSSLWKGFSQVQPTPAKGEKHAYSGVWNGLSRIWREEGFQGFMRGNGINCLRIAPYSAVQFTTYEVVKRWLSHPVAIETMLGGTERSEHTETKHKGLVQLIAGATAGTACVVSTYPLDLVRSRISIASASLYQIEHSGRPHGPLHVPGVVEMTAKVYREEGGLRGLYRGCVPTSMGVAPYVAFNFYFYEHARTFFTDADGTPPGALMKLMCGAWAGSVSQTLTYPLDVIRRRMQVAGMPNSNLGYQDKSGIDAIRNIVRRSGVKGLYYGLIPNLLKVAPSMGTSFLTYEVVRSFLVQYNL</sequence>
<organism evidence="16 17">
    <name type="scientific">Malassezia brasiliensis</name>
    <dbReference type="NCBI Taxonomy" id="1821822"/>
    <lineage>
        <taxon>Eukaryota</taxon>
        <taxon>Fungi</taxon>
        <taxon>Dikarya</taxon>
        <taxon>Basidiomycota</taxon>
        <taxon>Ustilaginomycotina</taxon>
        <taxon>Malasseziomycetes</taxon>
        <taxon>Malasseziales</taxon>
        <taxon>Malasseziaceae</taxon>
        <taxon>Malassezia</taxon>
    </lineage>
</organism>
<evidence type="ECO:0000259" key="13">
    <source>
        <dbReference type="Pfam" id="PF04811"/>
    </source>
</evidence>
<evidence type="ECO:0000256" key="4">
    <source>
        <dbReference type="ARBA" id="ARBA00022692"/>
    </source>
</evidence>
<keyword evidence="6" id="KW-0653">Protein transport</keyword>
<protein>
    <submittedName>
        <fullName evidence="16">COPII coat Sec23p-Sfb3p heterodimer component</fullName>
    </submittedName>
</protein>
<dbReference type="InterPro" id="IPR002067">
    <property type="entry name" value="MCP"/>
</dbReference>
<dbReference type="SUPFAM" id="SSF82754">
    <property type="entry name" value="C-terminal, gelsolin-like domain of Sec23/24"/>
    <property type="match status" value="1"/>
</dbReference>
<dbReference type="Gene3D" id="3.40.20.10">
    <property type="entry name" value="Severin"/>
    <property type="match status" value="1"/>
</dbReference>
<evidence type="ECO:0000256" key="3">
    <source>
        <dbReference type="ARBA" id="ARBA00022448"/>
    </source>
</evidence>
<dbReference type="InterPro" id="IPR036180">
    <property type="entry name" value="Gelsolin-like_dom_sf"/>
</dbReference>
<evidence type="ECO:0000256" key="5">
    <source>
        <dbReference type="ARBA" id="ARBA00022737"/>
    </source>
</evidence>
<dbReference type="Gene3D" id="1.50.40.10">
    <property type="entry name" value="Mitochondrial carrier domain"/>
    <property type="match status" value="1"/>
</dbReference>
<feature type="compositionally biased region" description="Basic residues" evidence="11">
    <location>
        <begin position="1"/>
        <end position="11"/>
    </location>
</feature>
<dbReference type="GO" id="GO:0031966">
    <property type="term" value="C:mitochondrial membrane"/>
    <property type="evidence" value="ECO:0007669"/>
    <property type="project" value="UniProtKB-SubCell"/>
</dbReference>
<dbReference type="Gene3D" id="3.40.50.410">
    <property type="entry name" value="von Willebrand factor, type A domain"/>
    <property type="match status" value="1"/>
</dbReference>
<feature type="domain" description="Zinc finger Sec23/Sec24-type" evidence="12">
    <location>
        <begin position="251"/>
        <end position="289"/>
    </location>
</feature>
<evidence type="ECO:0000256" key="11">
    <source>
        <dbReference type="SAM" id="MobiDB-lite"/>
    </source>
</evidence>
<dbReference type="GO" id="GO:0008270">
    <property type="term" value="F:zinc ion binding"/>
    <property type="evidence" value="ECO:0007669"/>
    <property type="project" value="InterPro"/>
</dbReference>
<keyword evidence="9 10" id="KW-0472">Membrane</keyword>
<dbReference type="GO" id="GO:0070971">
    <property type="term" value="C:endoplasmic reticulum exit site"/>
    <property type="evidence" value="ECO:0007669"/>
    <property type="project" value="TreeGrafter"/>
</dbReference>
<dbReference type="PANTHER" id="PTHR13803">
    <property type="entry name" value="SEC24-RELATED PROTEIN"/>
    <property type="match status" value="1"/>
</dbReference>
<dbReference type="InterPro" id="IPR036175">
    <property type="entry name" value="Sec23/24_helical_dom_sf"/>
</dbReference>
<evidence type="ECO:0000256" key="9">
    <source>
        <dbReference type="ARBA" id="ARBA00023136"/>
    </source>
</evidence>
<feature type="repeat" description="Solcar" evidence="10">
    <location>
        <begin position="1129"/>
        <end position="1229"/>
    </location>
</feature>
<comment type="similarity">
    <text evidence="2">Belongs to the SEC23/SEC24 family. SEC24 subfamily.</text>
</comment>
<keyword evidence="3" id="KW-0813">Transport</keyword>
<dbReference type="SUPFAM" id="SSF103506">
    <property type="entry name" value="Mitochondrial carrier"/>
    <property type="match status" value="1"/>
</dbReference>
<dbReference type="InterPro" id="IPR050550">
    <property type="entry name" value="SEC23_SEC24_subfamily"/>
</dbReference>
<dbReference type="PROSITE" id="PS50920">
    <property type="entry name" value="SOLCAR"/>
    <property type="match status" value="3"/>
</dbReference>
<dbReference type="Pfam" id="PF00153">
    <property type="entry name" value="Mito_carr"/>
    <property type="match status" value="3"/>
</dbReference>
<feature type="domain" description="Sec23/Sec24 trunk" evidence="13">
    <location>
        <begin position="404"/>
        <end position="651"/>
    </location>
</feature>
<reference evidence="16" key="1">
    <citation type="submission" date="2023-03" db="EMBL/GenBank/DDBJ databases">
        <title>Mating type loci evolution in Malassezia.</title>
        <authorList>
            <person name="Coelho M.A."/>
        </authorList>
    </citation>
    <scope>NUCLEOTIDE SEQUENCE</scope>
    <source>
        <strain evidence="16">CBS 14135</strain>
    </source>
</reference>
<dbReference type="Gene3D" id="1.20.120.730">
    <property type="entry name" value="Sec23/Sec24 helical domain"/>
    <property type="match status" value="1"/>
</dbReference>
<evidence type="ECO:0000256" key="8">
    <source>
        <dbReference type="ARBA" id="ARBA00023128"/>
    </source>
</evidence>
<proteinExistence type="inferred from homology"/>
<evidence type="ECO:0000256" key="6">
    <source>
        <dbReference type="ARBA" id="ARBA00022927"/>
    </source>
</evidence>
<feature type="domain" description="Sec23/Sec24 beta-sandwich" evidence="15">
    <location>
        <begin position="657"/>
        <end position="741"/>
    </location>
</feature>
<dbReference type="InterPro" id="IPR036465">
    <property type="entry name" value="vWFA_dom_sf"/>
</dbReference>
<evidence type="ECO:0000313" key="17">
    <source>
        <dbReference type="Proteomes" id="UP001216638"/>
    </source>
</evidence>
<keyword evidence="17" id="KW-1185">Reference proteome</keyword>
<evidence type="ECO:0000313" key="16">
    <source>
        <dbReference type="EMBL" id="WFC93823.1"/>
    </source>
</evidence>
<keyword evidence="4 10" id="KW-0812">Transmembrane</keyword>
<dbReference type="Gene3D" id="2.30.30.380">
    <property type="entry name" value="Zn-finger domain of Sec23/24"/>
    <property type="match status" value="1"/>
</dbReference>
<dbReference type="EMBL" id="CP119951">
    <property type="protein sequence ID" value="WFC93823.1"/>
    <property type="molecule type" value="Genomic_DNA"/>
</dbReference>
<dbReference type="InterPro" id="IPR036174">
    <property type="entry name" value="Znf_Sec23_Sec24_sf"/>
</dbReference>
<dbReference type="GO" id="GO:0055085">
    <property type="term" value="P:transmembrane transport"/>
    <property type="evidence" value="ECO:0007669"/>
    <property type="project" value="InterPro"/>
</dbReference>
<feature type="compositionally biased region" description="Low complexity" evidence="11">
    <location>
        <begin position="36"/>
        <end position="45"/>
    </location>
</feature>
<dbReference type="GO" id="GO:0030127">
    <property type="term" value="C:COPII vesicle coat"/>
    <property type="evidence" value="ECO:0007669"/>
    <property type="project" value="InterPro"/>
</dbReference>
<dbReference type="InterPro" id="IPR006900">
    <property type="entry name" value="Sec23/24_helical_dom"/>
</dbReference>
<accession>A0AAF0DQ05</accession>
<keyword evidence="7" id="KW-1133">Transmembrane helix</keyword>
<dbReference type="SUPFAM" id="SSF53300">
    <property type="entry name" value="vWA-like"/>
    <property type="match status" value="1"/>
</dbReference>
<dbReference type="SUPFAM" id="SSF82919">
    <property type="entry name" value="Zn-finger domain of Sec23/24"/>
    <property type="match status" value="1"/>
</dbReference>
<feature type="region of interest" description="Disordered" evidence="11">
    <location>
        <begin position="1"/>
        <end position="63"/>
    </location>
</feature>
<evidence type="ECO:0000259" key="15">
    <source>
        <dbReference type="Pfam" id="PF08033"/>
    </source>
</evidence>
<dbReference type="Pfam" id="PF04810">
    <property type="entry name" value="zf-Sec23_Sec24"/>
    <property type="match status" value="1"/>
</dbReference>
<evidence type="ECO:0000259" key="12">
    <source>
        <dbReference type="Pfam" id="PF04810"/>
    </source>
</evidence>
<evidence type="ECO:0000256" key="1">
    <source>
        <dbReference type="ARBA" id="ARBA00004225"/>
    </source>
</evidence>
<feature type="repeat" description="Solcar" evidence="10">
    <location>
        <begin position="1238"/>
        <end position="1329"/>
    </location>
</feature>
<dbReference type="Proteomes" id="UP001216638">
    <property type="component" value="Chromosome 1"/>
</dbReference>
<keyword evidence="5" id="KW-0677">Repeat</keyword>
<comment type="subcellular location">
    <subcellularLocation>
        <location evidence="1">Mitochondrion membrane</location>
        <topology evidence="1">Multi-pass membrane protein</topology>
    </subcellularLocation>
</comment>
<keyword evidence="8" id="KW-0496">Mitochondrion</keyword>
<evidence type="ECO:0000256" key="7">
    <source>
        <dbReference type="ARBA" id="ARBA00022989"/>
    </source>
</evidence>
<dbReference type="GO" id="GO:0006886">
    <property type="term" value="P:intracellular protein transport"/>
    <property type="evidence" value="ECO:0007669"/>
    <property type="project" value="InterPro"/>
</dbReference>
<dbReference type="SUPFAM" id="SSF81995">
    <property type="entry name" value="beta-sandwich domain of Sec23/24"/>
    <property type="match status" value="1"/>
</dbReference>
<evidence type="ECO:0000256" key="10">
    <source>
        <dbReference type="PROSITE-ProRule" id="PRU00282"/>
    </source>
</evidence>
<dbReference type="SUPFAM" id="SSF81811">
    <property type="entry name" value="Helical domain of Sec23/24"/>
    <property type="match status" value="1"/>
</dbReference>
<dbReference type="Pfam" id="PF04811">
    <property type="entry name" value="Sec23_trunk"/>
    <property type="match status" value="1"/>
</dbReference>
<dbReference type="InterPro" id="IPR023395">
    <property type="entry name" value="MCP_dom_sf"/>
</dbReference>
<dbReference type="Pfam" id="PF04815">
    <property type="entry name" value="Sec23_helical"/>
    <property type="match status" value="1"/>
</dbReference>